<dbReference type="EMBL" id="SRLO01000119">
    <property type="protein sequence ID" value="TNN73958.1"/>
    <property type="molecule type" value="Genomic_DNA"/>
</dbReference>
<keyword evidence="3" id="KW-1185">Reference proteome</keyword>
<feature type="compositionally biased region" description="Basic residues" evidence="1">
    <location>
        <begin position="31"/>
        <end position="42"/>
    </location>
</feature>
<proteinExistence type="predicted"/>
<comment type="caution">
    <text evidence="2">The sequence shown here is derived from an EMBL/GenBank/DDBJ whole genome shotgun (WGS) entry which is preliminary data.</text>
</comment>
<sequence length="176" mass="18746">MSRSHCGGIKRLEFCRQHQTRSAMASSKFKAAPKRRPKRNAVKSRMMSAEGGHREALGRAVMAVDPVAAPELSARPLTGDTAGAKDKDAGPRRRPGGSLFAPDRAALWETQFGVGAGWSPMEEEEGGPRERAALSLAPAGGKAELSAPAPRKPLGLLSKAAWICLYTWTNNSQAGK</sequence>
<evidence type="ECO:0000313" key="2">
    <source>
        <dbReference type="EMBL" id="TNN73958.1"/>
    </source>
</evidence>
<dbReference type="Proteomes" id="UP000314294">
    <property type="component" value="Unassembled WGS sequence"/>
</dbReference>
<reference evidence="2 3" key="1">
    <citation type="submission" date="2019-03" db="EMBL/GenBank/DDBJ databases">
        <title>First draft genome of Liparis tanakae, snailfish: a comprehensive survey of snailfish specific genes.</title>
        <authorList>
            <person name="Kim W."/>
            <person name="Song I."/>
            <person name="Jeong J.-H."/>
            <person name="Kim D."/>
            <person name="Kim S."/>
            <person name="Ryu S."/>
            <person name="Song J.Y."/>
            <person name="Lee S.K."/>
        </authorList>
    </citation>
    <scope>NUCLEOTIDE SEQUENCE [LARGE SCALE GENOMIC DNA]</scope>
    <source>
        <tissue evidence="2">Muscle</tissue>
    </source>
</reference>
<evidence type="ECO:0000256" key="1">
    <source>
        <dbReference type="SAM" id="MobiDB-lite"/>
    </source>
</evidence>
<organism evidence="2 3">
    <name type="scientific">Liparis tanakae</name>
    <name type="common">Tanaka's snailfish</name>
    <dbReference type="NCBI Taxonomy" id="230148"/>
    <lineage>
        <taxon>Eukaryota</taxon>
        <taxon>Metazoa</taxon>
        <taxon>Chordata</taxon>
        <taxon>Craniata</taxon>
        <taxon>Vertebrata</taxon>
        <taxon>Euteleostomi</taxon>
        <taxon>Actinopterygii</taxon>
        <taxon>Neopterygii</taxon>
        <taxon>Teleostei</taxon>
        <taxon>Neoteleostei</taxon>
        <taxon>Acanthomorphata</taxon>
        <taxon>Eupercaria</taxon>
        <taxon>Perciformes</taxon>
        <taxon>Cottioidei</taxon>
        <taxon>Cottales</taxon>
        <taxon>Liparidae</taxon>
        <taxon>Liparis</taxon>
    </lineage>
</organism>
<protein>
    <submittedName>
        <fullName evidence="2">Uncharacterized protein</fullName>
    </submittedName>
</protein>
<evidence type="ECO:0000313" key="3">
    <source>
        <dbReference type="Proteomes" id="UP000314294"/>
    </source>
</evidence>
<dbReference type="AlphaFoldDB" id="A0A4Z2I7N4"/>
<feature type="region of interest" description="Disordered" evidence="1">
    <location>
        <begin position="19"/>
        <end position="54"/>
    </location>
</feature>
<name>A0A4Z2I7N4_9TELE</name>
<feature type="region of interest" description="Disordered" evidence="1">
    <location>
        <begin position="70"/>
        <end position="102"/>
    </location>
</feature>
<feature type="region of interest" description="Disordered" evidence="1">
    <location>
        <begin position="117"/>
        <end position="150"/>
    </location>
</feature>
<accession>A0A4Z2I7N4</accession>
<gene>
    <name evidence="2" type="ORF">EYF80_015779</name>
</gene>